<comment type="subcellular location">
    <subcellularLocation>
        <location evidence="1">Nucleus</location>
    </subcellularLocation>
</comment>
<organism evidence="7 8">
    <name type="scientific">Daphnia magna</name>
    <dbReference type="NCBI Taxonomy" id="35525"/>
    <lineage>
        <taxon>Eukaryota</taxon>
        <taxon>Metazoa</taxon>
        <taxon>Ecdysozoa</taxon>
        <taxon>Arthropoda</taxon>
        <taxon>Crustacea</taxon>
        <taxon>Branchiopoda</taxon>
        <taxon>Diplostraca</taxon>
        <taxon>Cladocera</taxon>
        <taxon>Anomopoda</taxon>
        <taxon>Daphniidae</taxon>
        <taxon>Daphnia</taxon>
    </lineage>
</organism>
<reference evidence="7 8" key="1">
    <citation type="submission" date="2016-03" db="EMBL/GenBank/DDBJ databases">
        <title>EvidentialGene: Evidence-directed Construction of Genes on Genomes.</title>
        <authorList>
            <person name="Gilbert D.G."/>
            <person name="Choi J.-H."/>
            <person name="Mockaitis K."/>
            <person name="Colbourne J."/>
            <person name="Pfrender M."/>
        </authorList>
    </citation>
    <scope>NUCLEOTIDE SEQUENCE [LARGE SCALE GENOMIC DNA]</scope>
    <source>
        <strain evidence="7 8">Xinb3</strain>
        <tissue evidence="7">Complete organism</tissue>
    </source>
</reference>
<dbReference type="EMBL" id="LRGB01000018">
    <property type="protein sequence ID" value="KZS21827.1"/>
    <property type="molecule type" value="Genomic_DNA"/>
</dbReference>
<sequence length="403" mass="46531">MTFEFTFCQKRFEKQSKQWKRKGQSVPPPERRDNGDEQEEDQARRSVTPFGKISRSAITKNMTMVEGHDNQILCNLCPTERLPNGRPQNVFAYHGTTTTHITHLRRQHGNIIDVRDFSPESSVSNSSIRDYIAEGRFGKKMMPCPIERVKANTAALVEVIYLGLRAAAFVEGCAIRWLLHVLEPHYIIPDRTTLIRTHLEYRHTGKNIADAINKTLQEFCLASAKPTYLTDEGANMKCSDILTFFWYKAAEVTKKQNELKALLVITPENVEESDHSVQDHCYAEADSSYPQKITTLKTDCKTRWNSKCIQIQSILENFRFINELLDYHKSDLKITYSERKLLQQLLEFLKTFQENSELMQRDHTPELSSVLPMHEAGLQHQGRDGRGLRRYGRTSYWDGTPSL</sequence>
<dbReference type="InterPro" id="IPR052035">
    <property type="entry name" value="ZnF_BED_domain_contain"/>
</dbReference>
<name>A0A162T1V6_9CRUS</name>
<evidence type="ECO:0000256" key="5">
    <source>
        <dbReference type="ARBA" id="ARBA00023242"/>
    </source>
</evidence>
<keyword evidence="8" id="KW-1185">Reference proteome</keyword>
<protein>
    <submittedName>
        <fullName evidence="7">Uncharacterized protein</fullName>
    </submittedName>
</protein>
<dbReference type="GO" id="GO:0005634">
    <property type="term" value="C:nucleus"/>
    <property type="evidence" value="ECO:0007669"/>
    <property type="project" value="UniProtKB-SubCell"/>
</dbReference>
<dbReference type="SUPFAM" id="SSF53098">
    <property type="entry name" value="Ribonuclease H-like"/>
    <property type="match status" value="1"/>
</dbReference>
<keyword evidence="2" id="KW-0479">Metal-binding</keyword>
<evidence type="ECO:0000313" key="7">
    <source>
        <dbReference type="EMBL" id="KZS21827.1"/>
    </source>
</evidence>
<dbReference type="GO" id="GO:0008270">
    <property type="term" value="F:zinc ion binding"/>
    <property type="evidence" value="ECO:0007669"/>
    <property type="project" value="UniProtKB-KW"/>
</dbReference>
<evidence type="ECO:0000256" key="4">
    <source>
        <dbReference type="ARBA" id="ARBA00022833"/>
    </source>
</evidence>
<keyword evidence="4" id="KW-0862">Zinc</keyword>
<keyword evidence="3" id="KW-0863">Zinc-finger</keyword>
<evidence type="ECO:0000256" key="2">
    <source>
        <dbReference type="ARBA" id="ARBA00022723"/>
    </source>
</evidence>
<comment type="caution">
    <text evidence="7">The sequence shown here is derived from an EMBL/GenBank/DDBJ whole genome shotgun (WGS) entry which is preliminary data.</text>
</comment>
<evidence type="ECO:0000256" key="6">
    <source>
        <dbReference type="SAM" id="MobiDB-lite"/>
    </source>
</evidence>
<evidence type="ECO:0000256" key="1">
    <source>
        <dbReference type="ARBA" id="ARBA00004123"/>
    </source>
</evidence>
<keyword evidence="5" id="KW-0539">Nucleus</keyword>
<dbReference type="InterPro" id="IPR012337">
    <property type="entry name" value="RNaseH-like_sf"/>
</dbReference>
<gene>
    <name evidence="7" type="ORF">APZ42_011157</name>
</gene>
<dbReference type="Proteomes" id="UP000076858">
    <property type="component" value="Unassembled WGS sequence"/>
</dbReference>
<dbReference type="AlphaFoldDB" id="A0A162T1V6"/>
<dbReference type="PANTHER" id="PTHR46481">
    <property type="entry name" value="ZINC FINGER BED DOMAIN-CONTAINING PROTEIN 4"/>
    <property type="match status" value="1"/>
</dbReference>
<feature type="region of interest" description="Disordered" evidence="6">
    <location>
        <begin position="14"/>
        <end position="48"/>
    </location>
</feature>
<evidence type="ECO:0000313" key="8">
    <source>
        <dbReference type="Proteomes" id="UP000076858"/>
    </source>
</evidence>
<accession>A0A162T1V6</accession>
<evidence type="ECO:0000256" key="3">
    <source>
        <dbReference type="ARBA" id="ARBA00022771"/>
    </source>
</evidence>
<dbReference type="PANTHER" id="PTHR46481:SF10">
    <property type="entry name" value="ZINC FINGER BED DOMAIN-CONTAINING PROTEIN 39"/>
    <property type="match status" value="1"/>
</dbReference>
<proteinExistence type="predicted"/>